<evidence type="ECO:0000259" key="1">
    <source>
        <dbReference type="PROSITE" id="PS51199"/>
    </source>
</evidence>
<organism evidence="2 3">
    <name type="scientific">Candidatus Anaerobiospirillum pullicola</name>
    <dbReference type="NCBI Taxonomy" id="2838451"/>
    <lineage>
        <taxon>Bacteria</taxon>
        <taxon>Pseudomonadati</taxon>
        <taxon>Pseudomonadota</taxon>
        <taxon>Gammaproteobacteria</taxon>
        <taxon>Aeromonadales</taxon>
        <taxon>Succinivibrionaceae</taxon>
        <taxon>Anaerobiospirillum</taxon>
    </lineage>
</organism>
<dbReference type="GO" id="GO:0003678">
    <property type="term" value="F:DNA helicase activity"/>
    <property type="evidence" value="ECO:0007669"/>
    <property type="project" value="InterPro"/>
</dbReference>
<name>A0A948THH7_9GAMM</name>
<proteinExistence type="predicted"/>
<evidence type="ECO:0000313" key="2">
    <source>
        <dbReference type="EMBL" id="MBU3844999.1"/>
    </source>
</evidence>
<dbReference type="GO" id="GO:0005524">
    <property type="term" value="F:ATP binding"/>
    <property type="evidence" value="ECO:0007669"/>
    <property type="project" value="InterPro"/>
</dbReference>
<feature type="domain" description="SF4 helicase" evidence="1">
    <location>
        <begin position="109"/>
        <end position="394"/>
    </location>
</feature>
<dbReference type="AlphaFoldDB" id="A0A948THH7"/>
<dbReference type="InterPro" id="IPR007694">
    <property type="entry name" value="DNA_helicase_DnaB-like_C"/>
</dbReference>
<dbReference type="Pfam" id="PF03796">
    <property type="entry name" value="DnaB_C"/>
    <property type="match status" value="1"/>
</dbReference>
<accession>A0A948THH7</accession>
<dbReference type="PROSITE" id="PS51199">
    <property type="entry name" value="SF4_HELICASE"/>
    <property type="match status" value="1"/>
</dbReference>
<dbReference type="EMBL" id="JAHLFE010000187">
    <property type="protein sequence ID" value="MBU3844999.1"/>
    <property type="molecule type" value="Genomic_DNA"/>
</dbReference>
<dbReference type="Gene3D" id="3.40.50.300">
    <property type="entry name" value="P-loop containing nucleotide triphosphate hydrolases"/>
    <property type="match status" value="1"/>
</dbReference>
<comment type="caution">
    <text evidence="2">The sequence shown here is derived from an EMBL/GenBank/DDBJ whole genome shotgun (WGS) entry which is preliminary data.</text>
</comment>
<sequence>MTLSRSSFAQALAFLPENDGAVAQWEQLQKVHSFTCLTLTQCAEILQQILVFMGKVQMWINLFGLTVCNIKKSYDETQNNLMTLLNAHPLNNRQHSAATEEDYREAFAHRNDKKYISTGHKYLDAIIHGYYLGGVSILAAYSGTGKTWFGIDAAVHALQQGLRVGFFFTEMSLDSMHERLLQYLLNCDYQTLHKVVPEKALHLALDLICSWSKDKSTGPHFNLYCPSSNLDRISIEMIEQEVTTAAASERGFDFIVVDYLQDVENNTCKDAEVYKRYLNSMRRLVSLCIKFKCAILLLAQMRPSDHSYSSGQPSLYEIAEGSYVVNSAQAVMFLRNCKVQSRGKGKSQEQETDDKLETYLQVVKNRAGSALSTSKLKCTRSAGSHFTFVPENSY</sequence>
<protein>
    <submittedName>
        <fullName evidence="2">AAA family ATPase</fullName>
    </submittedName>
</protein>
<dbReference type="SUPFAM" id="SSF52540">
    <property type="entry name" value="P-loop containing nucleoside triphosphate hydrolases"/>
    <property type="match status" value="1"/>
</dbReference>
<dbReference type="GO" id="GO:0006260">
    <property type="term" value="P:DNA replication"/>
    <property type="evidence" value="ECO:0007669"/>
    <property type="project" value="InterPro"/>
</dbReference>
<reference evidence="2" key="2">
    <citation type="submission" date="2021-04" db="EMBL/GenBank/DDBJ databases">
        <authorList>
            <person name="Gilroy R."/>
        </authorList>
    </citation>
    <scope>NUCLEOTIDE SEQUENCE</scope>
    <source>
        <strain evidence="2">378</strain>
    </source>
</reference>
<dbReference type="GO" id="GO:0005829">
    <property type="term" value="C:cytosol"/>
    <property type="evidence" value="ECO:0007669"/>
    <property type="project" value="TreeGrafter"/>
</dbReference>
<dbReference type="PANTHER" id="PTHR30153">
    <property type="entry name" value="REPLICATIVE DNA HELICASE DNAB"/>
    <property type="match status" value="1"/>
</dbReference>
<dbReference type="InterPro" id="IPR027417">
    <property type="entry name" value="P-loop_NTPase"/>
</dbReference>
<gene>
    <name evidence="2" type="ORF">H9847_09110</name>
</gene>
<reference evidence="2" key="1">
    <citation type="journal article" date="2021" name="PeerJ">
        <title>Extensive microbial diversity within the chicken gut microbiome revealed by metagenomics and culture.</title>
        <authorList>
            <person name="Gilroy R."/>
            <person name="Ravi A."/>
            <person name="Getino M."/>
            <person name="Pursley I."/>
            <person name="Horton D.L."/>
            <person name="Alikhan N.F."/>
            <person name="Baker D."/>
            <person name="Gharbi K."/>
            <person name="Hall N."/>
            <person name="Watson M."/>
            <person name="Adriaenssens E.M."/>
            <person name="Foster-Nyarko E."/>
            <person name="Jarju S."/>
            <person name="Secka A."/>
            <person name="Antonio M."/>
            <person name="Oren A."/>
            <person name="Chaudhuri R.R."/>
            <person name="La Ragione R."/>
            <person name="Hildebrand F."/>
            <person name="Pallen M.J."/>
        </authorList>
    </citation>
    <scope>NUCLEOTIDE SEQUENCE</scope>
    <source>
        <strain evidence="2">378</strain>
    </source>
</reference>
<dbReference type="Proteomes" id="UP000733611">
    <property type="component" value="Unassembled WGS sequence"/>
</dbReference>
<dbReference type="PANTHER" id="PTHR30153:SF2">
    <property type="entry name" value="REPLICATIVE DNA HELICASE"/>
    <property type="match status" value="1"/>
</dbReference>
<evidence type="ECO:0000313" key="3">
    <source>
        <dbReference type="Proteomes" id="UP000733611"/>
    </source>
</evidence>